<keyword evidence="3" id="KW-0663">Pyridoxal phosphate</keyword>
<sequence>MLTAKARYAIMASVDIAMHAVSGKYIKTSEIASRQNISEKFLELILPSLRKQGILESLLGPGGGYKLAKDPDTIFLMQIIKAVTDNAKITRCDGYGHQSCTNGDKKCYTHNLWSILERKFNNFFESITIQDIISNDVLRKEVPSLAVANEKPQEIIIYMDNNATTTPLRYAVEKAYSIIRTAYNPSSIHRQGQVARERVEESRRAIKKHLNLNEEYDLVFTSSGTEANNMVFHSMGNYRHVVCSTDHSSVLRAARNPIKVDVDKNGIIKLDHLERILEEAPGKTLISVSLANSETGIIQPLDLLLDIAKKHEALVHTDAVQAVSRIHCRFNETQPDFITLSSHKMGGIIGAGALVYKKSRFAELTALILGGNQEKGLRSGTENIAAISAFGVAATFINASIKSMKNIRFLRDHMESEILSRMKSAVVVGKESERLPNTSCIIIPEIDGATQLMHFDIHGVCVSNGSACSSGQTEASHVLLAMGFDHKMAKSAIRISLGISNTEEDVNKLVSIWEILYNSAV</sequence>
<dbReference type="InterPro" id="IPR030489">
    <property type="entry name" value="TR_Rrf2-type_CS"/>
</dbReference>
<evidence type="ECO:0000256" key="2">
    <source>
        <dbReference type="ARBA" id="ARBA00006490"/>
    </source>
</evidence>
<dbReference type="Pfam" id="PF00266">
    <property type="entry name" value="Aminotran_5"/>
    <property type="match status" value="1"/>
</dbReference>
<dbReference type="AlphaFoldDB" id="X5HJI1"/>
<dbReference type="Pfam" id="PF02082">
    <property type="entry name" value="Rrf2"/>
    <property type="match status" value="1"/>
</dbReference>
<dbReference type="PANTHER" id="PTHR11601">
    <property type="entry name" value="CYSTEINE DESULFURYLASE FAMILY MEMBER"/>
    <property type="match status" value="1"/>
</dbReference>
<comment type="catalytic activity">
    <reaction evidence="4">
        <text>(sulfur carrier)-H + L-cysteine = (sulfur carrier)-SH + L-alanine</text>
        <dbReference type="Rhea" id="RHEA:43892"/>
        <dbReference type="Rhea" id="RHEA-COMP:14737"/>
        <dbReference type="Rhea" id="RHEA-COMP:14739"/>
        <dbReference type="ChEBI" id="CHEBI:29917"/>
        <dbReference type="ChEBI" id="CHEBI:35235"/>
        <dbReference type="ChEBI" id="CHEBI:57972"/>
        <dbReference type="ChEBI" id="CHEBI:64428"/>
        <dbReference type="EC" id="2.8.1.7"/>
    </reaction>
</comment>
<dbReference type="InterPro" id="IPR036388">
    <property type="entry name" value="WH-like_DNA-bd_sf"/>
</dbReference>
<dbReference type="EMBL" id="CP007481">
    <property type="protein sequence ID" value="AHX11244.1"/>
    <property type="molecule type" value="Genomic_DNA"/>
</dbReference>
<dbReference type="HOGENOM" id="CLU_003433_0_0_5"/>
<dbReference type="InterPro" id="IPR036390">
    <property type="entry name" value="WH_DNA-bd_sf"/>
</dbReference>
<name>X5HJI1_9RICK</name>
<evidence type="ECO:0000313" key="7">
    <source>
        <dbReference type="Proteomes" id="UP000023755"/>
    </source>
</evidence>
<comment type="similarity">
    <text evidence="2">Belongs to the class-V pyridoxal-phosphate-dependent aminotransferase family. NifS/IscS subfamily.</text>
</comment>
<proteinExistence type="inferred from homology"/>
<dbReference type="STRING" id="1286528.NHE_0285"/>
<gene>
    <name evidence="6" type="ORF">NHE_0285</name>
</gene>
<feature type="domain" description="Aminotransferase class V" evidence="5">
    <location>
        <begin position="157"/>
        <end position="509"/>
    </location>
</feature>
<evidence type="ECO:0000256" key="4">
    <source>
        <dbReference type="ARBA" id="ARBA00050776"/>
    </source>
</evidence>
<organism evidence="6 7">
    <name type="scientific">Neorickettsia helminthoeca str. Oregon</name>
    <dbReference type="NCBI Taxonomy" id="1286528"/>
    <lineage>
        <taxon>Bacteria</taxon>
        <taxon>Pseudomonadati</taxon>
        <taxon>Pseudomonadota</taxon>
        <taxon>Alphaproteobacteria</taxon>
        <taxon>Rickettsiales</taxon>
        <taxon>Anaplasmataceae</taxon>
        <taxon>Neorickettsia</taxon>
    </lineage>
</organism>
<reference evidence="6 7" key="1">
    <citation type="submission" date="2014-03" db="EMBL/GenBank/DDBJ databases">
        <title>Sequencing and Comparison of Genomes and Transcriptome Profiles of Human Ehrlichiosis Agents.</title>
        <authorList>
            <person name="Lin M."/>
            <person name="Daugherty S.C."/>
            <person name="Nagaraj S."/>
            <person name="Cheng Z."/>
            <person name="Xiong Q."/>
            <person name="Lin F.-Y."/>
            <person name="Sengamalay N."/>
            <person name="Ott S."/>
            <person name="Godinez A."/>
            <person name="Tallon L.J."/>
            <person name="Sadzewicz L."/>
            <person name="Fraser C.M."/>
            <person name="Dunning Hotopp J.C."/>
            <person name="Rikihisa Y."/>
        </authorList>
    </citation>
    <scope>NUCLEOTIDE SEQUENCE [LARGE SCALE GENOMIC DNA]</scope>
    <source>
        <strain evidence="6 7">Oregon</strain>
    </source>
</reference>
<dbReference type="GO" id="GO:0031071">
    <property type="term" value="F:cysteine desulfurase activity"/>
    <property type="evidence" value="ECO:0007669"/>
    <property type="project" value="UniProtKB-EC"/>
</dbReference>
<dbReference type="Gene3D" id="3.90.1150.10">
    <property type="entry name" value="Aspartate Aminotransferase, domain 1"/>
    <property type="match status" value="1"/>
</dbReference>
<dbReference type="PROSITE" id="PS01332">
    <property type="entry name" value="HTH_RRF2_1"/>
    <property type="match status" value="1"/>
</dbReference>
<dbReference type="Gene3D" id="1.10.10.10">
    <property type="entry name" value="Winged helix-like DNA-binding domain superfamily/Winged helix DNA-binding domain"/>
    <property type="match status" value="1"/>
</dbReference>
<keyword evidence="7" id="KW-1185">Reference proteome</keyword>
<comment type="cofactor">
    <cofactor evidence="1">
        <name>pyridoxal 5'-phosphate</name>
        <dbReference type="ChEBI" id="CHEBI:597326"/>
    </cofactor>
</comment>
<dbReference type="PANTHER" id="PTHR11601:SF34">
    <property type="entry name" value="CYSTEINE DESULFURASE"/>
    <property type="match status" value="1"/>
</dbReference>
<accession>X5HJI1</accession>
<evidence type="ECO:0000313" key="6">
    <source>
        <dbReference type="EMBL" id="AHX11244.1"/>
    </source>
</evidence>
<dbReference type="InterPro" id="IPR015421">
    <property type="entry name" value="PyrdxlP-dep_Trfase_major"/>
</dbReference>
<dbReference type="InterPro" id="IPR015422">
    <property type="entry name" value="PyrdxlP-dep_Trfase_small"/>
</dbReference>
<dbReference type="Proteomes" id="UP000023755">
    <property type="component" value="Chromosome"/>
</dbReference>
<dbReference type="InterPro" id="IPR000944">
    <property type="entry name" value="Tscrpt_reg_Rrf2"/>
</dbReference>
<dbReference type="RefSeq" id="WP_038559123.1">
    <property type="nucleotide sequence ID" value="NZ_CP007481.1"/>
</dbReference>
<dbReference type="InterPro" id="IPR000192">
    <property type="entry name" value="Aminotrans_V_dom"/>
</dbReference>
<evidence type="ECO:0000259" key="5">
    <source>
        <dbReference type="Pfam" id="PF00266"/>
    </source>
</evidence>
<evidence type="ECO:0000256" key="1">
    <source>
        <dbReference type="ARBA" id="ARBA00001933"/>
    </source>
</evidence>
<dbReference type="SUPFAM" id="SSF46785">
    <property type="entry name" value="Winged helix' DNA-binding domain"/>
    <property type="match status" value="1"/>
</dbReference>
<dbReference type="InterPro" id="IPR015424">
    <property type="entry name" value="PyrdxlP-dep_Trfase"/>
</dbReference>
<dbReference type="PROSITE" id="PS51197">
    <property type="entry name" value="HTH_RRF2_2"/>
    <property type="match status" value="1"/>
</dbReference>
<dbReference type="Gene3D" id="1.10.260.50">
    <property type="match status" value="1"/>
</dbReference>
<dbReference type="KEGG" id="nhm:NHE_0285"/>
<dbReference type="Gene3D" id="3.40.640.10">
    <property type="entry name" value="Type I PLP-dependent aspartate aminotransferase-like (Major domain)"/>
    <property type="match status" value="1"/>
</dbReference>
<evidence type="ECO:0000256" key="3">
    <source>
        <dbReference type="ARBA" id="ARBA00022898"/>
    </source>
</evidence>
<dbReference type="SUPFAM" id="SSF53383">
    <property type="entry name" value="PLP-dependent transferases"/>
    <property type="match status" value="1"/>
</dbReference>
<protein>
    <submittedName>
        <fullName evidence="6">Rrf2 family protein</fullName>
    </submittedName>
</protein>
<dbReference type="OrthoDB" id="9808002at2"/>
<dbReference type="NCBIfam" id="TIGR00738">
    <property type="entry name" value="rrf2_super"/>
    <property type="match status" value="1"/>
</dbReference>